<dbReference type="EMBL" id="LR796174">
    <property type="protein sequence ID" value="CAB4123640.1"/>
    <property type="molecule type" value="Genomic_DNA"/>
</dbReference>
<evidence type="ECO:0000313" key="2">
    <source>
        <dbReference type="EMBL" id="CAB4123640.1"/>
    </source>
</evidence>
<proteinExistence type="predicted"/>
<protein>
    <submittedName>
        <fullName evidence="2">Uncharacterized protein</fullName>
    </submittedName>
</protein>
<feature type="region of interest" description="Disordered" evidence="1">
    <location>
        <begin position="66"/>
        <end position="87"/>
    </location>
</feature>
<reference evidence="2" key="1">
    <citation type="submission" date="2020-04" db="EMBL/GenBank/DDBJ databases">
        <authorList>
            <person name="Chiriac C."/>
            <person name="Salcher M."/>
            <person name="Ghai R."/>
            <person name="Kavagutti S V."/>
        </authorList>
    </citation>
    <scope>NUCLEOTIDE SEQUENCE</scope>
</reference>
<evidence type="ECO:0000256" key="1">
    <source>
        <dbReference type="SAM" id="MobiDB-lite"/>
    </source>
</evidence>
<gene>
    <name evidence="2" type="ORF">UFOVP46_64</name>
</gene>
<sequence>MASWASMGHGMRRRTGAPSNHLESAGKSMARSHKTSDEAYTDAANANSVRIPVGAAKTYVGTAGTAVPKKNTQAGDPTAGGKANRTNIENIGATYRVQPKSGYVQVDPAAGPTMASAKIIPSVSGRNSFDSGVQSASL</sequence>
<name>A0A6J5KTZ8_9CAUD</name>
<organism evidence="2">
    <name type="scientific">uncultured Caudovirales phage</name>
    <dbReference type="NCBI Taxonomy" id="2100421"/>
    <lineage>
        <taxon>Viruses</taxon>
        <taxon>Duplodnaviria</taxon>
        <taxon>Heunggongvirae</taxon>
        <taxon>Uroviricota</taxon>
        <taxon>Caudoviricetes</taxon>
        <taxon>Peduoviridae</taxon>
        <taxon>Maltschvirus</taxon>
        <taxon>Maltschvirus maltsch</taxon>
    </lineage>
</organism>
<accession>A0A6J5KTZ8</accession>
<feature type="region of interest" description="Disordered" evidence="1">
    <location>
        <begin position="1"/>
        <end position="47"/>
    </location>
</feature>